<dbReference type="AlphaFoldDB" id="A0A4Q7UYI7"/>
<reference evidence="6 7" key="1">
    <citation type="submission" date="2019-02" db="EMBL/GenBank/DDBJ databases">
        <title>Sequencing the genomes of 1000 actinobacteria strains.</title>
        <authorList>
            <person name="Klenk H.-P."/>
        </authorList>
    </citation>
    <scope>NUCLEOTIDE SEQUENCE [LARGE SCALE GENOMIC DNA]</scope>
    <source>
        <strain evidence="6 7">DSM 45779</strain>
    </source>
</reference>
<dbReference type="RefSeq" id="WP_130289782.1">
    <property type="nucleotide sequence ID" value="NZ_SHKL01000001.1"/>
</dbReference>
<sequence>MRGVRDLTPTPRTGPSTPDDGSDAWLVARYPDPSPADTRERPWVRANMVSSLDGAVEVDGVSDGLASTGDRRVFGLLRRRADVILVGAGTARAEDYRGARRGRSDRSGGDGPPPVAVVTGSADLDPGARLFTDTRTAPIVITTAGASPDRRSALTRAGADVAVLADLRPETLLAELGRRGLRRVLCEGGPTLLGALVAADVLDELCLTLSPLLAAGRAGRTAVSDPGPPRAMDLVGALEEKGSLLLRYTRRSDRSGVEPPNG</sequence>
<dbReference type="OrthoDB" id="5243299at2"/>
<keyword evidence="3" id="KW-0560">Oxidoreductase</keyword>
<keyword evidence="7" id="KW-1185">Reference proteome</keyword>
<accession>A0A4Q7UYI7</accession>
<evidence type="ECO:0000256" key="3">
    <source>
        <dbReference type="ARBA" id="ARBA00023002"/>
    </source>
</evidence>
<dbReference type="Proteomes" id="UP000291591">
    <property type="component" value="Unassembled WGS sequence"/>
</dbReference>
<dbReference type="PANTHER" id="PTHR38011:SF7">
    <property type="entry name" value="2,5-DIAMINO-6-RIBOSYLAMINO-4(3H)-PYRIMIDINONE 5'-PHOSPHATE REDUCTASE"/>
    <property type="match status" value="1"/>
</dbReference>
<feature type="region of interest" description="Disordered" evidence="4">
    <location>
        <begin position="1"/>
        <end position="42"/>
    </location>
</feature>
<gene>
    <name evidence="6" type="ORF">EV383_2167</name>
</gene>
<protein>
    <submittedName>
        <fullName evidence="6">Riboflavin-specific deaminase-like protein</fullName>
    </submittedName>
</protein>
<dbReference type="GO" id="GO:0009231">
    <property type="term" value="P:riboflavin biosynthetic process"/>
    <property type="evidence" value="ECO:0007669"/>
    <property type="project" value="InterPro"/>
</dbReference>
<dbReference type="Pfam" id="PF01872">
    <property type="entry name" value="RibD_C"/>
    <property type="match status" value="1"/>
</dbReference>
<dbReference type="EMBL" id="SHKL01000001">
    <property type="protein sequence ID" value="RZT85303.1"/>
    <property type="molecule type" value="Genomic_DNA"/>
</dbReference>
<dbReference type="GO" id="GO:0008703">
    <property type="term" value="F:5-amino-6-(5-phosphoribosylamino)uracil reductase activity"/>
    <property type="evidence" value="ECO:0007669"/>
    <property type="project" value="InterPro"/>
</dbReference>
<evidence type="ECO:0000313" key="6">
    <source>
        <dbReference type="EMBL" id="RZT85303.1"/>
    </source>
</evidence>
<keyword evidence="2" id="KW-0521">NADP</keyword>
<organism evidence="6 7">
    <name type="scientific">Pseudonocardia sediminis</name>
    <dbReference type="NCBI Taxonomy" id="1397368"/>
    <lineage>
        <taxon>Bacteria</taxon>
        <taxon>Bacillati</taxon>
        <taxon>Actinomycetota</taxon>
        <taxon>Actinomycetes</taxon>
        <taxon>Pseudonocardiales</taxon>
        <taxon>Pseudonocardiaceae</taxon>
        <taxon>Pseudonocardia</taxon>
    </lineage>
</organism>
<dbReference type="InterPro" id="IPR050765">
    <property type="entry name" value="Riboflavin_Biosynth_HTPR"/>
</dbReference>
<dbReference type="Gene3D" id="3.40.430.10">
    <property type="entry name" value="Dihydrofolate Reductase, subunit A"/>
    <property type="match status" value="1"/>
</dbReference>
<comment type="pathway">
    <text evidence="1">Cofactor biosynthesis; riboflavin biosynthesis.</text>
</comment>
<feature type="domain" description="Bacterial bifunctional deaminase-reductase C-terminal" evidence="5">
    <location>
        <begin position="42"/>
        <end position="235"/>
    </location>
</feature>
<evidence type="ECO:0000256" key="4">
    <source>
        <dbReference type="SAM" id="MobiDB-lite"/>
    </source>
</evidence>
<proteinExistence type="predicted"/>
<comment type="caution">
    <text evidence="6">The sequence shown here is derived from an EMBL/GenBank/DDBJ whole genome shotgun (WGS) entry which is preliminary data.</text>
</comment>
<dbReference type="InterPro" id="IPR024072">
    <property type="entry name" value="DHFR-like_dom_sf"/>
</dbReference>
<dbReference type="SUPFAM" id="SSF53597">
    <property type="entry name" value="Dihydrofolate reductase-like"/>
    <property type="match status" value="1"/>
</dbReference>
<dbReference type="InterPro" id="IPR002734">
    <property type="entry name" value="RibDG_C"/>
</dbReference>
<evidence type="ECO:0000313" key="7">
    <source>
        <dbReference type="Proteomes" id="UP000291591"/>
    </source>
</evidence>
<dbReference type="PANTHER" id="PTHR38011">
    <property type="entry name" value="DIHYDROFOLATE REDUCTASE FAMILY PROTEIN (AFU_ORTHOLOGUE AFUA_8G06820)"/>
    <property type="match status" value="1"/>
</dbReference>
<name>A0A4Q7UYI7_PSEST</name>
<evidence type="ECO:0000256" key="1">
    <source>
        <dbReference type="ARBA" id="ARBA00005104"/>
    </source>
</evidence>
<evidence type="ECO:0000256" key="2">
    <source>
        <dbReference type="ARBA" id="ARBA00022857"/>
    </source>
</evidence>
<evidence type="ECO:0000259" key="5">
    <source>
        <dbReference type="Pfam" id="PF01872"/>
    </source>
</evidence>